<evidence type="ECO:0000313" key="2">
    <source>
        <dbReference type="Proteomes" id="UP000004848"/>
    </source>
</evidence>
<organism evidence="1 2">
    <name type="scientific">Roseibium aggregatum (strain ATCC 25650 / DSM 13394 / JCM 20685 / NBRC 16684 / NCIMB 2208 / IAM 12614 / B1)</name>
    <name type="common">Stappia aggregata</name>
    <dbReference type="NCBI Taxonomy" id="384765"/>
    <lineage>
        <taxon>Bacteria</taxon>
        <taxon>Pseudomonadati</taxon>
        <taxon>Pseudomonadota</taxon>
        <taxon>Alphaproteobacteria</taxon>
        <taxon>Hyphomicrobiales</taxon>
        <taxon>Stappiaceae</taxon>
        <taxon>Roseibium</taxon>
    </lineage>
</organism>
<reference evidence="1 2" key="1">
    <citation type="submission" date="2006-05" db="EMBL/GenBank/DDBJ databases">
        <authorList>
            <person name="King G."/>
            <person name="Ferriera S."/>
            <person name="Johnson J."/>
            <person name="Kravitz S."/>
            <person name="Beeson K."/>
            <person name="Sutton G."/>
            <person name="Rogers Y.-H."/>
            <person name="Friedman R."/>
            <person name="Frazier M."/>
            <person name="Venter J.C."/>
        </authorList>
    </citation>
    <scope>NUCLEOTIDE SEQUENCE [LARGE SCALE GENOMIC DNA]</scope>
    <source>
        <strain evidence="2">ATCC 25650 / DSM 13394 / JCM 20685 / NBRC 16684 / NCIMB 2208 / IAM 12614 / B1</strain>
    </source>
</reference>
<evidence type="ECO:0000313" key="1">
    <source>
        <dbReference type="EMBL" id="EAV46247.1"/>
    </source>
</evidence>
<name>A0NMF2_ROSAI</name>
<proteinExistence type="predicted"/>
<gene>
    <name evidence="1" type="ORF">SIAM614_10473</name>
</gene>
<dbReference type="EMBL" id="AAUW01000001">
    <property type="protein sequence ID" value="EAV46247.1"/>
    <property type="molecule type" value="Genomic_DNA"/>
</dbReference>
<protein>
    <submittedName>
        <fullName evidence="1">Uncharacterized protein</fullName>
    </submittedName>
</protein>
<sequence>MGHDHVKTAIDTIGHMKVRVKDWLPCLSHDFTIDLVLGIAGPTAEQAKQHGVSF</sequence>
<comment type="caution">
    <text evidence="1">The sequence shown here is derived from an EMBL/GenBank/DDBJ whole genome shotgun (WGS) entry which is preliminary data.</text>
</comment>
<dbReference type="AlphaFoldDB" id="A0NMF2"/>
<dbReference type="Proteomes" id="UP000004848">
    <property type="component" value="Unassembled WGS sequence"/>
</dbReference>
<accession>A0NMF2</accession>